<sequence>MLILLLKWIGLALGIMFVGWVVPGITISNFVTALIAAVVIALINVFIKPVLIFLTLPINILTLGLFILVINALLFMFVAYLVPGVQVEGFWSAFLGALLLSIIALGISWFG</sequence>
<feature type="transmembrane region" description="Helical" evidence="1">
    <location>
        <begin position="6"/>
        <end position="23"/>
    </location>
</feature>
<dbReference type="Pfam" id="PF04020">
    <property type="entry name" value="Phage_holin_4_2"/>
    <property type="match status" value="1"/>
</dbReference>
<keyword evidence="1" id="KW-0472">Membrane</keyword>
<reference evidence="2" key="1">
    <citation type="submission" date="2020-10" db="EMBL/GenBank/DDBJ databases">
        <authorList>
            <person name="Gilroy R."/>
        </authorList>
    </citation>
    <scope>NUCLEOTIDE SEQUENCE</scope>
    <source>
        <strain evidence="2">10192</strain>
    </source>
</reference>
<keyword evidence="1" id="KW-1133">Transmembrane helix</keyword>
<keyword evidence="1" id="KW-0812">Transmembrane</keyword>
<proteinExistence type="predicted"/>
<dbReference type="Proteomes" id="UP000823632">
    <property type="component" value="Unassembled WGS sequence"/>
</dbReference>
<organism evidence="2 3">
    <name type="scientific">Candidatus Scatousia excrementipullorum</name>
    <dbReference type="NCBI Taxonomy" id="2840936"/>
    <lineage>
        <taxon>Bacteria</taxon>
        <taxon>Candidatus Scatousia</taxon>
    </lineage>
</organism>
<comment type="caution">
    <text evidence="2">The sequence shown here is derived from an EMBL/GenBank/DDBJ whole genome shotgun (WGS) entry which is preliminary data.</text>
</comment>
<accession>A0A9D9DQN6</accession>
<dbReference type="AlphaFoldDB" id="A0A9D9DQN6"/>
<protein>
    <submittedName>
        <fullName evidence="2">Phage holin family protein</fullName>
    </submittedName>
</protein>
<dbReference type="PANTHER" id="PTHR37309:SF1">
    <property type="entry name" value="SLR0284 PROTEIN"/>
    <property type="match status" value="1"/>
</dbReference>
<evidence type="ECO:0000313" key="2">
    <source>
        <dbReference type="EMBL" id="MBO8430756.1"/>
    </source>
</evidence>
<reference evidence="2" key="2">
    <citation type="journal article" date="2021" name="PeerJ">
        <title>Extensive microbial diversity within the chicken gut microbiome revealed by metagenomics and culture.</title>
        <authorList>
            <person name="Gilroy R."/>
            <person name="Ravi A."/>
            <person name="Getino M."/>
            <person name="Pursley I."/>
            <person name="Horton D.L."/>
            <person name="Alikhan N.F."/>
            <person name="Baker D."/>
            <person name="Gharbi K."/>
            <person name="Hall N."/>
            <person name="Watson M."/>
            <person name="Adriaenssens E.M."/>
            <person name="Foster-Nyarko E."/>
            <person name="Jarju S."/>
            <person name="Secka A."/>
            <person name="Antonio M."/>
            <person name="Oren A."/>
            <person name="Chaudhuri R.R."/>
            <person name="La Ragione R."/>
            <person name="Hildebrand F."/>
            <person name="Pallen M.J."/>
        </authorList>
    </citation>
    <scope>NUCLEOTIDE SEQUENCE</scope>
    <source>
        <strain evidence="2">10192</strain>
    </source>
</reference>
<gene>
    <name evidence="2" type="ORF">IAC76_05150</name>
</gene>
<feature type="transmembrane region" description="Helical" evidence="1">
    <location>
        <begin position="30"/>
        <end position="54"/>
    </location>
</feature>
<evidence type="ECO:0000256" key="1">
    <source>
        <dbReference type="SAM" id="Phobius"/>
    </source>
</evidence>
<dbReference type="InterPro" id="IPR007165">
    <property type="entry name" value="Phage_holin_4_2"/>
</dbReference>
<evidence type="ECO:0000313" key="3">
    <source>
        <dbReference type="Proteomes" id="UP000823632"/>
    </source>
</evidence>
<feature type="transmembrane region" description="Helical" evidence="1">
    <location>
        <begin position="60"/>
        <end position="82"/>
    </location>
</feature>
<name>A0A9D9DQN6_9BACT</name>
<dbReference type="PANTHER" id="PTHR37309">
    <property type="entry name" value="SLR0284 PROTEIN"/>
    <property type="match status" value="1"/>
</dbReference>
<feature type="transmembrane region" description="Helical" evidence="1">
    <location>
        <begin position="89"/>
        <end position="110"/>
    </location>
</feature>
<dbReference type="EMBL" id="JADIND010000108">
    <property type="protein sequence ID" value="MBO8430756.1"/>
    <property type="molecule type" value="Genomic_DNA"/>
</dbReference>